<dbReference type="Gene3D" id="3.40.50.1820">
    <property type="entry name" value="alpha/beta hydrolase"/>
    <property type="match status" value="1"/>
</dbReference>
<evidence type="ECO:0000313" key="6">
    <source>
        <dbReference type="Proteomes" id="UP000016924"/>
    </source>
</evidence>
<organism evidence="5 6">
    <name type="scientific">Coniosporium apollinis (strain CBS 100218)</name>
    <name type="common">Rock-inhabiting black yeast</name>
    <dbReference type="NCBI Taxonomy" id="1168221"/>
    <lineage>
        <taxon>Eukaryota</taxon>
        <taxon>Fungi</taxon>
        <taxon>Dikarya</taxon>
        <taxon>Ascomycota</taxon>
        <taxon>Pezizomycotina</taxon>
        <taxon>Dothideomycetes</taxon>
        <taxon>Dothideomycetes incertae sedis</taxon>
        <taxon>Coniosporium</taxon>
    </lineage>
</organism>
<dbReference type="eggNOG" id="KOG2029">
    <property type="taxonomic scope" value="Eukaryota"/>
</dbReference>
<keyword evidence="1" id="KW-0677">Repeat</keyword>
<feature type="region of interest" description="Disordered" evidence="2">
    <location>
        <begin position="1"/>
        <end position="21"/>
    </location>
</feature>
<dbReference type="SUPFAM" id="SSF53474">
    <property type="entry name" value="alpha/beta-Hydrolases"/>
    <property type="match status" value="1"/>
</dbReference>
<sequence>MTHIASQPQRPGRQTSAAAGGVAPPLLLETVRPDNIPVEEYGLFFLNKEQCEDTNRNEQARCNTDVVALHGINGDAFNTWTHSNGQLWLRDFLPSEFPGARIFSFGYPSEVAFTLNTGKLDDFARSLLVKLSAVRHRPEQARPIIFICHSMGGIVVKRALILAVLDAPEYDSIRSAVTGILFLGTPHHGSGATQYPQVLANVVNVALAGSSGFVGRIRTDLIKSLEKDSKVLKSISTNFRNRASKFKIVSFVEQKTTPPPQGTTDINIPAVPAESVFYSEEEEECLRSLSFKEIEFRRQTVESALGKTCDWLFSHPTYQSWDNTDSSTQHNDLLWIEGKPGAGKSTLMKEAFMRKLKSRTRISHVMVVAFFFNARGGFLEKSMVGMFRSLLNQLSEQVRAVLTALLPTYRQKRDLHQPGWTWQLEELQEHVLADFFTNATISAKSSNCKLRVCLSSRHYPNIQLHNWSEIRMEDCNTKDISTYVVAKLGTRINSDITVQLLSESITAKALGVFLWVVLVVRQLVQALVDEETDDKLFAIVSSVPQGLSDVFKQIVDSISQDERREFAKIMFWVLLAQRPLTATELRYGLAFGTAHKTQKDCEASPAFVKKDEQMEKLLRKRSRGLAGILKSGSGGPATVRFIHESAGIQNDSRHVVWLDNLFTSARLLSTLREQGFGAAGTVRTTRTKAEYLAETAPNIQQSQQSQQQPQQRSQQQSREKDRGLDPSLLELKNNFSGQIPWGKLYGCLSKDGKVLEFARKDQNVVLFVSTVSQGDRFIKRLRERPPITATNARTTRAIFSDQVLKELEIPEFINLYNHFMNGVNKADQLRIYYNTQRVHLKSWKPLWHWLLDVAIVNSYKLSYYARHDPDLPCERYTKQRKFRQDLAIELFKRSERLTTSHYDSSVPLVDLVYPAEDDEEHIKYEKGKLNHCKACEAAGRKHSVAWKIAG</sequence>
<dbReference type="InterPro" id="IPR027417">
    <property type="entry name" value="P-loop_NTPase"/>
</dbReference>
<dbReference type="OrthoDB" id="427518at2759"/>
<gene>
    <name evidence="5" type="ORF">W97_02967</name>
</gene>
<evidence type="ECO:0000259" key="3">
    <source>
        <dbReference type="Pfam" id="PF13843"/>
    </source>
</evidence>
<evidence type="ECO:0000259" key="4">
    <source>
        <dbReference type="Pfam" id="PF24883"/>
    </source>
</evidence>
<dbReference type="SUPFAM" id="SSF52540">
    <property type="entry name" value="P-loop containing nucleoside triphosphate hydrolases"/>
    <property type="match status" value="1"/>
</dbReference>
<proteinExistence type="predicted"/>
<evidence type="ECO:0000256" key="1">
    <source>
        <dbReference type="ARBA" id="ARBA00022737"/>
    </source>
</evidence>
<feature type="domain" description="Nephrocystin 3-like N-terminal" evidence="4">
    <location>
        <begin position="308"/>
        <end position="433"/>
    </location>
</feature>
<dbReference type="PANTHER" id="PTHR10039:SF5">
    <property type="entry name" value="NACHT DOMAIN-CONTAINING PROTEIN"/>
    <property type="match status" value="1"/>
</dbReference>
<evidence type="ECO:0000313" key="5">
    <source>
        <dbReference type="EMBL" id="EON63739.1"/>
    </source>
</evidence>
<feature type="compositionally biased region" description="Polar residues" evidence="2">
    <location>
        <begin position="1"/>
        <end position="16"/>
    </location>
</feature>
<dbReference type="InterPro" id="IPR029526">
    <property type="entry name" value="PGBD"/>
</dbReference>
<dbReference type="HOGENOM" id="CLU_309937_0_0_1"/>
<dbReference type="RefSeq" id="XP_007779056.1">
    <property type="nucleotide sequence ID" value="XM_007780866.1"/>
</dbReference>
<evidence type="ECO:0000256" key="2">
    <source>
        <dbReference type="SAM" id="MobiDB-lite"/>
    </source>
</evidence>
<dbReference type="Pfam" id="PF13843">
    <property type="entry name" value="DDE_Tnp_1_7"/>
    <property type="match status" value="1"/>
</dbReference>
<accession>R7YPK0</accession>
<protein>
    <submittedName>
        <fullName evidence="5">Uncharacterized protein</fullName>
    </submittedName>
</protein>
<dbReference type="AlphaFoldDB" id="R7YPK0"/>
<dbReference type="Proteomes" id="UP000016924">
    <property type="component" value="Unassembled WGS sequence"/>
</dbReference>
<keyword evidence="6" id="KW-1185">Reference proteome</keyword>
<feature type="domain" description="PiggyBac transposable element-derived protein" evidence="3">
    <location>
        <begin position="651"/>
        <end position="859"/>
    </location>
</feature>
<dbReference type="InterPro" id="IPR056884">
    <property type="entry name" value="NPHP3-like_N"/>
</dbReference>
<reference evidence="6" key="1">
    <citation type="submission" date="2012-06" db="EMBL/GenBank/DDBJ databases">
        <title>The genome sequence of Coniosporium apollinis CBS 100218.</title>
        <authorList>
            <consortium name="The Broad Institute Genome Sequencing Platform"/>
            <person name="Cuomo C."/>
            <person name="Gorbushina A."/>
            <person name="Noack S."/>
            <person name="Walker B."/>
            <person name="Young S.K."/>
            <person name="Zeng Q."/>
            <person name="Gargeya S."/>
            <person name="Fitzgerald M."/>
            <person name="Haas B."/>
            <person name="Abouelleil A."/>
            <person name="Alvarado L."/>
            <person name="Arachchi H.M."/>
            <person name="Berlin A.M."/>
            <person name="Chapman S.B."/>
            <person name="Goldberg J."/>
            <person name="Griggs A."/>
            <person name="Gujja S."/>
            <person name="Hansen M."/>
            <person name="Howarth C."/>
            <person name="Imamovic A."/>
            <person name="Larimer J."/>
            <person name="McCowan C."/>
            <person name="Montmayeur A."/>
            <person name="Murphy C."/>
            <person name="Neiman D."/>
            <person name="Pearson M."/>
            <person name="Priest M."/>
            <person name="Roberts A."/>
            <person name="Saif S."/>
            <person name="Shea T."/>
            <person name="Sisk P."/>
            <person name="Sykes S."/>
            <person name="Wortman J."/>
            <person name="Nusbaum C."/>
            <person name="Birren B."/>
        </authorList>
    </citation>
    <scope>NUCLEOTIDE SEQUENCE [LARGE SCALE GENOMIC DNA]</scope>
    <source>
        <strain evidence="6">CBS 100218</strain>
    </source>
</reference>
<dbReference type="PANTHER" id="PTHR10039">
    <property type="entry name" value="AMELOGENIN"/>
    <property type="match status" value="1"/>
</dbReference>
<dbReference type="Pfam" id="PF24883">
    <property type="entry name" value="NPHP3_N"/>
    <property type="match status" value="1"/>
</dbReference>
<dbReference type="GeneID" id="19900278"/>
<dbReference type="EMBL" id="JH767565">
    <property type="protein sequence ID" value="EON63739.1"/>
    <property type="molecule type" value="Genomic_DNA"/>
</dbReference>
<feature type="compositionally biased region" description="Low complexity" evidence="2">
    <location>
        <begin position="700"/>
        <end position="716"/>
    </location>
</feature>
<feature type="region of interest" description="Disordered" evidence="2">
    <location>
        <begin position="697"/>
        <end position="724"/>
    </location>
</feature>
<dbReference type="InterPro" id="IPR029058">
    <property type="entry name" value="AB_hydrolase_fold"/>
</dbReference>
<name>R7YPK0_CONA1</name>